<organism evidence="1 2">
    <name type="scientific">Novosphingobium aromaticivorans (strain ATCC 700278 / DSM 12444 / CCUG 56034 / CIP 105152 / NBRC 16084 / F199)</name>
    <dbReference type="NCBI Taxonomy" id="279238"/>
    <lineage>
        <taxon>Bacteria</taxon>
        <taxon>Pseudomonadati</taxon>
        <taxon>Pseudomonadota</taxon>
        <taxon>Alphaproteobacteria</taxon>
        <taxon>Sphingomonadales</taxon>
        <taxon>Sphingomonadaceae</taxon>
        <taxon>Novosphingobium</taxon>
    </lineage>
</organism>
<name>A4XDZ2_NOVAD</name>
<keyword evidence="2" id="KW-1185">Reference proteome</keyword>
<evidence type="ECO:0000313" key="2">
    <source>
        <dbReference type="Proteomes" id="UP000009134"/>
    </source>
</evidence>
<accession>A4XDZ2</accession>
<dbReference type="Proteomes" id="UP000009134">
    <property type="component" value="Plasmid pNL1"/>
</dbReference>
<evidence type="ECO:0000313" key="1">
    <source>
        <dbReference type="EMBL" id="ABP64153.1"/>
    </source>
</evidence>
<dbReference type="EMBL" id="CP000676">
    <property type="protein sequence ID" value="ABP64153.1"/>
    <property type="molecule type" value="Genomic_DNA"/>
</dbReference>
<proteinExistence type="predicted"/>
<geneLocation type="plasmid" evidence="1 2">
    <name>pNL1</name>
</geneLocation>
<dbReference type="KEGG" id="nar:Saro_3910"/>
<protein>
    <submittedName>
        <fullName evidence="1">Uncharacterized protein</fullName>
    </submittedName>
</protein>
<keyword evidence="1" id="KW-0614">Plasmid</keyword>
<dbReference type="HOGENOM" id="CLU_2881396_0_0_5"/>
<dbReference type="AlphaFoldDB" id="A4XDZ2"/>
<reference evidence="1 2" key="1">
    <citation type="submission" date="2007-04" db="EMBL/GenBank/DDBJ databases">
        <title>Complete sequence of plasmid pNL1 of Novosphingobium aromaticivorans DSM 12444.</title>
        <authorList>
            <consortium name="US DOE Joint Genome Institute"/>
            <person name="Copeland A."/>
            <person name="Lucas S."/>
            <person name="Lapidus A."/>
            <person name="Barry K."/>
            <person name="Detter J.C."/>
            <person name="Glavina del Rio T."/>
            <person name="Hammon N."/>
            <person name="Israni S."/>
            <person name="Dalin E."/>
            <person name="Tice H."/>
            <person name="Pitluck S."/>
            <person name="Chertkov O."/>
            <person name="Han C."/>
            <person name="Thomson S."/>
            <person name="Schmutz J."/>
            <person name="Larimer F."/>
            <person name="Land M."/>
            <person name="Kyrpides N."/>
            <person name="Ivanova N."/>
            <person name="Fredrickson J."/>
            <person name="Romine M.F."/>
            <person name="Richardson P."/>
        </authorList>
    </citation>
    <scope>NUCLEOTIDE SEQUENCE [LARGE SCALE GENOMIC DNA]</scope>
    <source>
        <strain evidence="2">ATCC 700278 / DSM 12444 / CCUG 56034 / CIP 105152 / NBRC 16084 / F199</strain>
        <plasmid evidence="1 2">pNL1</plasmid>
    </source>
</reference>
<gene>
    <name evidence="1" type="ordered locus">Saro_3910</name>
</gene>
<sequence>MPLAPSCGKQYMLTEKIVPDSLPPCRSNDQLNSMVGLSLPGSLQRVAADHRTLVWMDNTPGEN</sequence>